<dbReference type="PROSITE" id="PS50206">
    <property type="entry name" value="RHODANESE_3"/>
    <property type="match status" value="1"/>
</dbReference>
<dbReference type="EMBL" id="VORU01000003">
    <property type="protein sequence ID" value="TXD69902.1"/>
    <property type="molecule type" value="Genomic_DNA"/>
</dbReference>
<protein>
    <submittedName>
        <fullName evidence="3">Rhodanese-like domain-containing protein</fullName>
    </submittedName>
</protein>
<dbReference type="PANTHER" id="PTHR43031">
    <property type="entry name" value="FAD-DEPENDENT OXIDOREDUCTASE"/>
    <property type="match status" value="1"/>
</dbReference>
<feature type="chain" id="PRO_5022797932" evidence="1">
    <location>
        <begin position="20"/>
        <end position="166"/>
    </location>
</feature>
<reference evidence="3 4" key="1">
    <citation type="submission" date="2019-08" db="EMBL/GenBank/DDBJ databases">
        <title>Genome of Aequorivita lipolytica Y10-2 (type strain).</title>
        <authorList>
            <person name="Bowman J.P."/>
        </authorList>
    </citation>
    <scope>NUCLEOTIDE SEQUENCE [LARGE SCALE GENOMIC DNA]</scope>
    <source>
        <strain evidence="3 4">Y10-2</strain>
    </source>
</reference>
<evidence type="ECO:0000313" key="3">
    <source>
        <dbReference type="EMBL" id="TXD69902.1"/>
    </source>
</evidence>
<dbReference type="Gene3D" id="3.40.250.10">
    <property type="entry name" value="Rhodanese-like domain"/>
    <property type="match status" value="1"/>
</dbReference>
<keyword evidence="1" id="KW-0732">Signal</keyword>
<dbReference type="CDD" id="cd00158">
    <property type="entry name" value="RHOD"/>
    <property type="match status" value="1"/>
</dbReference>
<name>A0A5C6YQS8_9FLAO</name>
<dbReference type="InterPro" id="IPR001763">
    <property type="entry name" value="Rhodanese-like_dom"/>
</dbReference>
<keyword evidence="4" id="KW-1185">Reference proteome</keyword>
<feature type="domain" description="Rhodanese" evidence="2">
    <location>
        <begin position="48"/>
        <end position="139"/>
    </location>
</feature>
<dbReference type="PANTHER" id="PTHR43031:SF1">
    <property type="entry name" value="PYRIDINE NUCLEOTIDE-DISULPHIDE OXIDOREDUCTASE"/>
    <property type="match status" value="1"/>
</dbReference>
<feature type="signal peptide" evidence="1">
    <location>
        <begin position="1"/>
        <end position="19"/>
    </location>
</feature>
<dbReference type="Proteomes" id="UP000321945">
    <property type="component" value="Unassembled WGS sequence"/>
</dbReference>
<dbReference type="InterPro" id="IPR050229">
    <property type="entry name" value="GlpE_sulfurtransferase"/>
</dbReference>
<organism evidence="3 4">
    <name type="scientific">Aequorivita lipolytica</name>
    <dbReference type="NCBI Taxonomy" id="153267"/>
    <lineage>
        <taxon>Bacteria</taxon>
        <taxon>Pseudomonadati</taxon>
        <taxon>Bacteroidota</taxon>
        <taxon>Flavobacteriia</taxon>
        <taxon>Flavobacteriales</taxon>
        <taxon>Flavobacteriaceae</taxon>
        <taxon>Aequorivita</taxon>
    </lineage>
</organism>
<proteinExistence type="predicted"/>
<accession>A0A5C6YQS8</accession>
<dbReference type="OrthoDB" id="598065at2"/>
<evidence type="ECO:0000259" key="2">
    <source>
        <dbReference type="PROSITE" id="PS50206"/>
    </source>
</evidence>
<dbReference type="Pfam" id="PF00581">
    <property type="entry name" value="Rhodanese"/>
    <property type="match status" value="1"/>
</dbReference>
<dbReference type="SUPFAM" id="SSF52821">
    <property type="entry name" value="Rhodanese/Cell cycle control phosphatase"/>
    <property type="match status" value="1"/>
</dbReference>
<sequence length="166" mass="18906">MKQKTIFILLFLIAANSSAQKDLADLLQTYNTHSIPYISVEELRMLQMNDSVVILDAREPNEFVVSHIASAKNVGFNDFSSEEKELKKLQKNAPIIIYCSLGIRSEQIGEKLKKAGFTNIKNLYGGIFEWKNKNYPVIDSTGIETENVHTFSKMWSRYLHAGNPVY</sequence>
<evidence type="ECO:0000256" key="1">
    <source>
        <dbReference type="SAM" id="SignalP"/>
    </source>
</evidence>
<gene>
    <name evidence="3" type="ORF">ESV24_05555</name>
</gene>
<dbReference type="InterPro" id="IPR036873">
    <property type="entry name" value="Rhodanese-like_dom_sf"/>
</dbReference>
<evidence type="ECO:0000313" key="4">
    <source>
        <dbReference type="Proteomes" id="UP000321945"/>
    </source>
</evidence>
<dbReference type="NCBIfam" id="NF045521">
    <property type="entry name" value="rhoda_near_glyco"/>
    <property type="match status" value="1"/>
</dbReference>
<comment type="caution">
    <text evidence="3">The sequence shown here is derived from an EMBL/GenBank/DDBJ whole genome shotgun (WGS) entry which is preliminary data.</text>
</comment>
<dbReference type="AlphaFoldDB" id="A0A5C6YQS8"/>
<dbReference type="RefSeq" id="WP_111814606.1">
    <property type="nucleotide sequence ID" value="NZ_CBCRZQ010000002.1"/>
</dbReference>
<dbReference type="SMART" id="SM00450">
    <property type="entry name" value="RHOD"/>
    <property type="match status" value="1"/>
</dbReference>